<keyword evidence="6" id="KW-0695">RNA-directed DNA polymerase</keyword>
<evidence type="ECO:0000256" key="5">
    <source>
        <dbReference type="ARBA" id="ARBA00022801"/>
    </source>
</evidence>
<gene>
    <name evidence="8" type="primary">Tf28</name>
    <name evidence="8" type="ORF">DYACAS_R15678</name>
</gene>
<keyword evidence="4" id="KW-0255">Endonuclease</keyword>
<dbReference type="InterPro" id="IPR001584">
    <property type="entry name" value="Integrase_cat-core"/>
</dbReference>
<dbReference type="GO" id="GO:0015074">
    <property type="term" value="P:DNA integration"/>
    <property type="evidence" value="ECO:0007669"/>
    <property type="project" value="InterPro"/>
</dbReference>
<dbReference type="AlphaFoldDB" id="A0A7K5VEM2"/>
<dbReference type="Gene3D" id="3.30.420.10">
    <property type="entry name" value="Ribonuclease H-like superfamily/Ribonuclease H"/>
    <property type="match status" value="1"/>
</dbReference>
<keyword evidence="9" id="KW-1185">Reference proteome</keyword>
<dbReference type="SUPFAM" id="SSF53098">
    <property type="entry name" value="Ribonuclease H-like"/>
    <property type="match status" value="1"/>
</dbReference>
<accession>A0A7K5VEM2</accession>
<reference evidence="8 9" key="1">
    <citation type="submission" date="2019-09" db="EMBL/GenBank/DDBJ databases">
        <title>Bird 10,000 Genomes (B10K) Project - Family phase.</title>
        <authorList>
            <person name="Zhang G."/>
        </authorList>
    </citation>
    <scope>NUCLEOTIDE SEQUENCE [LARGE SCALE GENOMIC DNA]</scope>
    <source>
        <strain evidence="8">B10K-DU-001-71</strain>
        <tissue evidence="8">Muscle</tissue>
    </source>
</reference>
<proteinExistence type="predicted"/>
<dbReference type="InterPro" id="IPR036397">
    <property type="entry name" value="RNaseH_sf"/>
</dbReference>
<sequence length="133" mass="15321">RPFERVQVDFTELPKVGRYKYLLVLVDKLTRWVEAYPTAKATAQTVAKILLKETIPRFGIISFIDSDQGTHFTSKIMKQLAEGLGMRWMHHAPWHPQSSGQAERMNQTIKVQLSKLMLETKLSWVKCLPLALL</sequence>
<keyword evidence="2" id="KW-0548">Nucleotidyltransferase</keyword>
<feature type="domain" description="Integrase catalytic" evidence="7">
    <location>
        <begin position="1"/>
        <end position="133"/>
    </location>
</feature>
<comment type="caution">
    <text evidence="8">The sequence shown here is derived from an EMBL/GenBank/DDBJ whole genome shotgun (WGS) entry which is preliminary data.</text>
</comment>
<evidence type="ECO:0000313" key="8">
    <source>
        <dbReference type="EMBL" id="NWU26536.1"/>
    </source>
</evidence>
<dbReference type="Pfam" id="PF00665">
    <property type="entry name" value="rve"/>
    <property type="match status" value="1"/>
</dbReference>
<dbReference type="PANTHER" id="PTHR41694:SF5">
    <property type="entry name" value="RIBONUCLEASE H"/>
    <property type="match status" value="1"/>
</dbReference>
<protein>
    <submittedName>
        <fullName evidence="8">TF28 protein</fullName>
    </submittedName>
</protein>
<dbReference type="GO" id="GO:0016787">
    <property type="term" value="F:hydrolase activity"/>
    <property type="evidence" value="ECO:0007669"/>
    <property type="project" value="UniProtKB-KW"/>
</dbReference>
<evidence type="ECO:0000256" key="3">
    <source>
        <dbReference type="ARBA" id="ARBA00022722"/>
    </source>
</evidence>
<keyword evidence="5" id="KW-0378">Hydrolase</keyword>
<dbReference type="InterPro" id="IPR012337">
    <property type="entry name" value="RNaseH-like_sf"/>
</dbReference>
<name>A0A7K5VEM2_9CORV</name>
<dbReference type="GO" id="GO:0003676">
    <property type="term" value="F:nucleic acid binding"/>
    <property type="evidence" value="ECO:0007669"/>
    <property type="project" value="InterPro"/>
</dbReference>
<feature type="non-terminal residue" evidence="8">
    <location>
        <position position="1"/>
    </location>
</feature>
<evidence type="ECO:0000256" key="2">
    <source>
        <dbReference type="ARBA" id="ARBA00022695"/>
    </source>
</evidence>
<dbReference type="EMBL" id="VYXC01007608">
    <property type="protein sequence ID" value="NWU26536.1"/>
    <property type="molecule type" value="Genomic_DNA"/>
</dbReference>
<evidence type="ECO:0000256" key="6">
    <source>
        <dbReference type="ARBA" id="ARBA00022918"/>
    </source>
</evidence>
<organism evidence="8 9">
    <name type="scientific">Platysteira castanea</name>
    <dbReference type="NCBI Taxonomy" id="1160851"/>
    <lineage>
        <taxon>Eukaryota</taxon>
        <taxon>Metazoa</taxon>
        <taxon>Chordata</taxon>
        <taxon>Craniata</taxon>
        <taxon>Vertebrata</taxon>
        <taxon>Euteleostomi</taxon>
        <taxon>Archelosauria</taxon>
        <taxon>Archosauria</taxon>
        <taxon>Dinosauria</taxon>
        <taxon>Saurischia</taxon>
        <taxon>Theropoda</taxon>
        <taxon>Coelurosauria</taxon>
        <taxon>Aves</taxon>
        <taxon>Neognathae</taxon>
        <taxon>Neoaves</taxon>
        <taxon>Telluraves</taxon>
        <taxon>Australaves</taxon>
        <taxon>Passeriformes</taxon>
        <taxon>Corvoidea</taxon>
        <taxon>Platysteiridae</taxon>
        <taxon>Platysteira</taxon>
    </lineage>
</organism>
<dbReference type="Proteomes" id="UP000584415">
    <property type="component" value="Unassembled WGS sequence"/>
</dbReference>
<evidence type="ECO:0000256" key="4">
    <source>
        <dbReference type="ARBA" id="ARBA00022759"/>
    </source>
</evidence>
<evidence type="ECO:0000259" key="7">
    <source>
        <dbReference type="PROSITE" id="PS50994"/>
    </source>
</evidence>
<dbReference type="PROSITE" id="PS50994">
    <property type="entry name" value="INTEGRASE"/>
    <property type="match status" value="1"/>
</dbReference>
<keyword evidence="1" id="KW-0808">Transferase</keyword>
<dbReference type="GO" id="GO:0004519">
    <property type="term" value="F:endonuclease activity"/>
    <property type="evidence" value="ECO:0007669"/>
    <property type="project" value="UniProtKB-KW"/>
</dbReference>
<evidence type="ECO:0000313" key="9">
    <source>
        <dbReference type="Proteomes" id="UP000584415"/>
    </source>
</evidence>
<evidence type="ECO:0000256" key="1">
    <source>
        <dbReference type="ARBA" id="ARBA00022679"/>
    </source>
</evidence>
<feature type="non-terminal residue" evidence="8">
    <location>
        <position position="133"/>
    </location>
</feature>
<keyword evidence="3" id="KW-0540">Nuclease</keyword>
<dbReference type="PANTHER" id="PTHR41694">
    <property type="entry name" value="ENDOGENOUS RETROVIRUS GROUP K MEMBER POL PROTEIN"/>
    <property type="match status" value="1"/>
</dbReference>
<dbReference type="GO" id="GO:0003964">
    <property type="term" value="F:RNA-directed DNA polymerase activity"/>
    <property type="evidence" value="ECO:0007669"/>
    <property type="project" value="UniProtKB-KW"/>
</dbReference>